<dbReference type="PROSITE" id="PS51296">
    <property type="entry name" value="RIESKE"/>
    <property type="match status" value="1"/>
</dbReference>
<dbReference type="InterPro" id="IPR014349">
    <property type="entry name" value="Rieske_Fe-S_prot"/>
</dbReference>
<evidence type="ECO:0000256" key="5">
    <source>
        <dbReference type="ARBA" id="ARBA00023157"/>
    </source>
</evidence>
<dbReference type="InterPro" id="IPR005805">
    <property type="entry name" value="Rieske_Fe-S_prot_C"/>
</dbReference>
<dbReference type="GO" id="GO:0051537">
    <property type="term" value="F:2 iron, 2 sulfur cluster binding"/>
    <property type="evidence" value="ECO:0007669"/>
    <property type="project" value="UniProtKB-KW"/>
</dbReference>
<protein>
    <submittedName>
        <fullName evidence="9">Unannotated protein</fullName>
    </submittedName>
</protein>
<comment type="cofactor">
    <cofactor evidence="6">
        <name>[2Fe-2S] cluster</name>
        <dbReference type="ChEBI" id="CHEBI:190135"/>
    </cofactor>
</comment>
<dbReference type="SUPFAM" id="SSF50022">
    <property type="entry name" value="ISP domain"/>
    <property type="match status" value="1"/>
</dbReference>
<dbReference type="InterPro" id="IPR036922">
    <property type="entry name" value="Rieske_2Fe-2S_sf"/>
</dbReference>
<keyword evidence="5" id="KW-1015">Disulfide bond</keyword>
<evidence type="ECO:0000256" key="4">
    <source>
        <dbReference type="ARBA" id="ARBA00023014"/>
    </source>
</evidence>
<reference evidence="9" key="1">
    <citation type="submission" date="2020-05" db="EMBL/GenBank/DDBJ databases">
        <authorList>
            <person name="Chiriac C."/>
            <person name="Salcher M."/>
            <person name="Ghai R."/>
            <person name="Kavagutti S V."/>
        </authorList>
    </citation>
    <scope>NUCLEOTIDE SEQUENCE</scope>
</reference>
<dbReference type="AlphaFoldDB" id="A0A6J7FQD3"/>
<feature type="domain" description="Rieske" evidence="8">
    <location>
        <begin position="44"/>
        <end position="135"/>
    </location>
</feature>
<evidence type="ECO:0000256" key="7">
    <source>
        <dbReference type="SAM" id="Phobius"/>
    </source>
</evidence>
<dbReference type="Pfam" id="PF00355">
    <property type="entry name" value="Rieske"/>
    <property type="match status" value="1"/>
</dbReference>
<keyword evidence="4" id="KW-0411">Iron-sulfur</keyword>
<proteinExistence type="predicted"/>
<sequence length="164" mass="17398">MGITRRYLLRTGWKIGGGMLALLAGWTSWELLRPLTVAGASGKMKLGSPANYKAGTATFVNQGRLWVSNADGHLFALSQKCPHLGCRVPFCESSGRFECPCHGSVFDIAGEWISGPSPRGMDQHPLTVENDVLIVDTSQKINGPDHGAVAFLTDSKGPACAGNG</sequence>
<evidence type="ECO:0000256" key="3">
    <source>
        <dbReference type="ARBA" id="ARBA00023004"/>
    </source>
</evidence>
<dbReference type="CDD" id="cd03467">
    <property type="entry name" value="Rieske"/>
    <property type="match status" value="1"/>
</dbReference>
<feature type="transmembrane region" description="Helical" evidence="7">
    <location>
        <begin position="12"/>
        <end position="29"/>
    </location>
</feature>
<name>A0A6J7FQD3_9ZZZZ</name>
<evidence type="ECO:0000256" key="6">
    <source>
        <dbReference type="ARBA" id="ARBA00034078"/>
    </source>
</evidence>
<organism evidence="9">
    <name type="scientific">freshwater metagenome</name>
    <dbReference type="NCBI Taxonomy" id="449393"/>
    <lineage>
        <taxon>unclassified sequences</taxon>
        <taxon>metagenomes</taxon>
        <taxon>ecological metagenomes</taxon>
    </lineage>
</organism>
<dbReference type="PRINTS" id="PR00162">
    <property type="entry name" value="RIESKE"/>
</dbReference>
<accession>A0A6J7FQD3</accession>
<evidence type="ECO:0000256" key="1">
    <source>
        <dbReference type="ARBA" id="ARBA00022714"/>
    </source>
</evidence>
<dbReference type="GO" id="GO:0016020">
    <property type="term" value="C:membrane"/>
    <property type="evidence" value="ECO:0007669"/>
    <property type="project" value="InterPro"/>
</dbReference>
<keyword evidence="3" id="KW-0408">Iron</keyword>
<keyword evidence="7" id="KW-1133">Transmembrane helix</keyword>
<dbReference type="Gene3D" id="2.102.10.10">
    <property type="entry name" value="Rieske [2Fe-2S] iron-sulphur domain"/>
    <property type="match status" value="1"/>
</dbReference>
<keyword evidence="2" id="KW-0479">Metal-binding</keyword>
<dbReference type="EMBL" id="CAFBLP010000157">
    <property type="protein sequence ID" value="CAB4897717.1"/>
    <property type="molecule type" value="Genomic_DNA"/>
</dbReference>
<evidence type="ECO:0000313" key="9">
    <source>
        <dbReference type="EMBL" id="CAB4897717.1"/>
    </source>
</evidence>
<dbReference type="PANTHER" id="PTHR10134">
    <property type="entry name" value="CYTOCHROME B-C1 COMPLEX SUBUNIT RIESKE, MITOCHONDRIAL"/>
    <property type="match status" value="1"/>
</dbReference>
<keyword evidence="7" id="KW-0812">Transmembrane</keyword>
<keyword evidence="1" id="KW-0001">2Fe-2S</keyword>
<evidence type="ECO:0000259" key="8">
    <source>
        <dbReference type="PROSITE" id="PS51296"/>
    </source>
</evidence>
<evidence type="ECO:0000256" key="2">
    <source>
        <dbReference type="ARBA" id="ARBA00022723"/>
    </source>
</evidence>
<dbReference type="InterPro" id="IPR017941">
    <property type="entry name" value="Rieske_2Fe-2S"/>
</dbReference>
<gene>
    <name evidence="9" type="ORF">UFOPK3376_03244</name>
</gene>
<dbReference type="GO" id="GO:0046872">
    <property type="term" value="F:metal ion binding"/>
    <property type="evidence" value="ECO:0007669"/>
    <property type="project" value="UniProtKB-KW"/>
</dbReference>
<keyword evidence="7" id="KW-0472">Membrane</keyword>